<dbReference type="InterPro" id="IPR022090">
    <property type="entry name" value="DUF3634"/>
</dbReference>
<gene>
    <name evidence="1" type="ORF">VTAP4600_A0620</name>
</gene>
<keyword evidence="2" id="KW-1185">Reference proteome</keyword>
<evidence type="ECO:0000313" key="2">
    <source>
        <dbReference type="Proteomes" id="UP000235828"/>
    </source>
</evidence>
<dbReference type="EMBL" id="LT960611">
    <property type="protein sequence ID" value="SON48599.1"/>
    <property type="molecule type" value="Genomic_DNA"/>
</dbReference>
<name>A0A2N8Z9L1_9VIBR</name>
<organism evidence="1 2">
    <name type="scientific">Vibrio tapetis subsp. tapetis</name>
    <dbReference type="NCBI Taxonomy" id="1671868"/>
    <lineage>
        <taxon>Bacteria</taxon>
        <taxon>Pseudomonadati</taxon>
        <taxon>Pseudomonadota</taxon>
        <taxon>Gammaproteobacteria</taxon>
        <taxon>Vibrionales</taxon>
        <taxon>Vibrionaceae</taxon>
        <taxon>Vibrio</taxon>
    </lineage>
</organism>
<dbReference type="KEGG" id="vta:A0620"/>
<protein>
    <recommendedName>
        <fullName evidence="3">DUF3634 domain-containing protein</fullName>
    </recommendedName>
</protein>
<proteinExistence type="predicted"/>
<dbReference type="AlphaFoldDB" id="A0A2N8Z9L1"/>
<dbReference type="Pfam" id="PF12321">
    <property type="entry name" value="DUF3634"/>
    <property type="match status" value="1"/>
</dbReference>
<accession>A0A2N8Z9L1</accession>
<dbReference type="Proteomes" id="UP000235828">
    <property type="component" value="Chromosome A"/>
</dbReference>
<dbReference type="OrthoDB" id="6264785at2"/>
<evidence type="ECO:0000313" key="1">
    <source>
        <dbReference type="EMBL" id="SON48599.1"/>
    </source>
</evidence>
<reference evidence="1 2" key="1">
    <citation type="submission" date="2017-10" db="EMBL/GenBank/DDBJ databases">
        <authorList>
            <person name="Banno H."/>
            <person name="Chua N.-H."/>
        </authorList>
    </citation>
    <scope>NUCLEOTIDE SEQUENCE [LARGE SCALE GENOMIC DNA]</scope>
    <source>
        <strain evidence="1">Vibrio tapetis CECT4600</strain>
    </source>
</reference>
<sequence length="103" mass="11730">MLWVLVVAAIVIFWLVGVDRPRLKMEFKEGQLIKVKGHLPATFKHNCLDIAHRQPFSGVIKVYSTRSGAKLTFSKTIPNKIQQRVRNVFPHQGFKNDSSKKSA</sequence>
<evidence type="ECO:0008006" key="3">
    <source>
        <dbReference type="Google" id="ProtNLM"/>
    </source>
</evidence>
<dbReference type="RefSeq" id="WP_102521422.1">
    <property type="nucleotide sequence ID" value="NZ_LT960611.1"/>
</dbReference>